<evidence type="ECO:0000256" key="8">
    <source>
        <dbReference type="PIRSR" id="PIRSR615500-1"/>
    </source>
</evidence>
<dbReference type="InterPro" id="IPR023828">
    <property type="entry name" value="Peptidase_S8_Ser-AS"/>
</dbReference>
<dbReference type="InterPro" id="IPR000209">
    <property type="entry name" value="Peptidase_S8/S53_dom"/>
</dbReference>
<feature type="domain" description="Peptidase S8/S53" evidence="13">
    <location>
        <begin position="154"/>
        <end position="562"/>
    </location>
</feature>
<evidence type="ECO:0000259" key="13">
    <source>
        <dbReference type="Pfam" id="PF00082"/>
    </source>
</evidence>
<reference evidence="16" key="1">
    <citation type="submission" date="2021-06" db="EMBL/GenBank/DDBJ databases">
        <authorList>
            <person name="Kallberg Y."/>
            <person name="Tangrot J."/>
            <person name="Rosling A."/>
        </authorList>
    </citation>
    <scope>NUCLEOTIDE SEQUENCE</scope>
    <source>
        <strain evidence="16">UK204</strain>
    </source>
</reference>
<evidence type="ECO:0000256" key="4">
    <source>
        <dbReference type="ARBA" id="ARBA00022670"/>
    </source>
</evidence>
<feature type="domain" description="C5a peptidase/Subtilisin-like protease SBT2-like Fn3-like" evidence="15">
    <location>
        <begin position="609"/>
        <end position="720"/>
    </location>
</feature>
<keyword evidence="2" id="KW-0134">Cell wall</keyword>
<keyword evidence="17" id="KW-1185">Reference proteome</keyword>
<feature type="region of interest" description="Disordered" evidence="11">
    <location>
        <begin position="792"/>
        <end position="925"/>
    </location>
</feature>
<evidence type="ECO:0000256" key="5">
    <source>
        <dbReference type="ARBA" id="ARBA00022729"/>
    </source>
</evidence>
<dbReference type="Pfam" id="PF02225">
    <property type="entry name" value="PA"/>
    <property type="match status" value="1"/>
</dbReference>
<accession>A0A9N8W6H7</accession>
<evidence type="ECO:0000256" key="1">
    <source>
        <dbReference type="ARBA" id="ARBA00011073"/>
    </source>
</evidence>
<dbReference type="InterPro" id="IPR003137">
    <property type="entry name" value="PA_domain"/>
</dbReference>
<feature type="domain" description="PA" evidence="14">
    <location>
        <begin position="381"/>
        <end position="452"/>
    </location>
</feature>
<dbReference type="PROSITE" id="PS51892">
    <property type="entry name" value="SUBTILASE"/>
    <property type="match status" value="1"/>
</dbReference>
<organism evidence="16 17">
    <name type="scientific">Funneliformis caledonium</name>
    <dbReference type="NCBI Taxonomy" id="1117310"/>
    <lineage>
        <taxon>Eukaryota</taxon>
        <taxon>Fungi</taxon>
        <taxon>Fungi incertae sedis</taxon>
        <taxon>Mucoromycota</taxon>
        <taxon>Glomeromycotina</taxon>
        <taxon>Glomeromycetes</taxon>
        <taxon>Glomerales</taxon>
        <taxon>Glomeraceae</taxon>
        <taxon>Funneliformis</taxon>
    </lineage>
</organism>
<evidence type="ECO:0000259" key="14">
    <source>
        <dbReference type="Pfam" id="PF02225"/>
    </source>
</evidence>
<evidence type="ECO:0000256" key="2">
    <source>
        <dbReference type="ARBA" id="ARBA00022512"/>
    </source>
</evidence>
<dbReference type="OrthoDB" id="206201at2759"/>
<dbReference type="GO" id="GO:0006508">
    <property type="term" value="P:proteolysis"/>
    <property type="evidence" value="ECO:0007669"/>
    <property type="project" value="UniProtKB-KW"/>
</dbReference>
<evidence type="ECO:0000256" key="10">
    <source>
        <dbReference type="RuleBase" id="RU003355"/>
    </source>
</evidence>
<dbReference type="GO" id="GO:0016020">
    <property type="term" value="C:membrane"/>
    <property type="evidence" value="ECO:0007669"/>
    <property type="project" value="InterPro"/>
</dbReference>
<feature type="chain" id="PRO_5040351576" evidence="12">
    <location>
        <begin position="24"/>
        <end position="1058"/>
    </location>
</feature>
<dbReference type="PRINTS" id="PR00723">
    <property type="entry name" value="SUBTILISIN"/>
</dbReference>
<dbReference type="EMBL" id="CAJVPQ010000409">
    <property type="protein sequence ID" value="CAG8478983.1"/>
    <property type="molecule type" value="Genomic_DNA"/>
</dbReference>
<keyword evidence="6 9" id="KW-0378">Hydrolase</keyword>
<keyword evidence="4 9" id="KW-0645">Protease</keyword>
<dbReference type="Pfam" id="PF00082">
    <property type="entry name" value="Peptidase_S8"/>
    <property type="match status" value="1"/>
</dbReference>
<dbReference type="InterPro" id="IPR050131">
    <property type="entry name" value="Peptidase_S8_subtilisin-like"/>
</dbReference>
<dbReference type="GO" id="GO:0005615">
    <property type="term" value="C:extracellular space"/>
    <property type="evidence" value="ECO:0007669"/>
    <property type="project" value="TreeGrafter"/>
</dbReference>
<dbReference type="InterPro" id="IPR023827">
    <property type="entry name" value="Peptidase_S8_Asp-AS"/>
</dbReference>
<evidence type="ECO:0000256" key="6">
    <source>
        <dbReference type="ARBA" id="ARBA00022801"/>
    </source>
</evidence>
<evidence type="ECO:0000256" key="9">
    <source>
        <dbReference type="PROSITE-ProRule" id="PRU01240"/>
    </source>
</evidence>
<dbReference type="PANTHER" id="PTHR43806">
    <property type="entry name" value="PEPTIDASE S8"/>
    <property type="match status" value="1"/>
</dbReference>
<feature type="compositionally biased region" description="Low complexity" evidence="11">
    <location>
        <begin position="802"/>
        <end position="917"/>
    </location>
</feature>
<dbReference type="InterPro" id="IPR015500">
    <property type="entry name" value="Peptidase_S8_subtilisin-rel"/>
</dbReference>
<dbReference type="SUPFAM" id="SSF52743">
    <property type="entry name" value="Subtilisin-like"/>
    <property type="match status" value="1"/>
</dbReference>
<evidence type="ECO:0000256" key="11">
    <source>
        <dbReference type="SAM" id="MobiDB-lite"/>
    </source>
</evidence>
<dbReference type="GO" id="GO:0004252">
    <property type="term" value="F:serine-type endopeptidase activity"/>
    <property type="evidence" value="ECO:0007669"/>
    <property type="project" value="UniProtKB-UniRule"/>
</dbReference>
<dbReference type="PROSITE" id="PS00136">
    <property type="entry name" value="SUBTILASE_ASP"/>
    <property type="match status" value="1"/>
</dbReference>
<evidence type="ECO:0000256" key="7">
    <source>
        <dbReference type="ARBA" id="ARBA00022825"/>
    </source>
</evidence>
<keyword evidence="3" id="KW-0964">Secreted</keyword>
<dbReference type="InterPro" id="IPR034187">
    <property type="entry name" value="Peptidases_S8_5"/>
</dbReference>
<dbReference type="PROSITE" id="PS00138">
    <property type="entry name" value="SUBTILASE_SER"/>
    <property type="match status" value="1"/>
</dbReference>
<sequence length="1058" mass="114540">MRASSKLLFSVLGYLISTRIIISAPIEEFSISEITLQRSSNIISNSYIIEFDNSNDQEKDQDFVASFARTIQGEGINHKIRETFNPKVFNGASIKLDDEKDLNKLKKLKGVKRVWPVTKIQRSEFKVVENKSNSSILHSSIGVVEAREQFGIDGSGIKVGIIDTGIDYKHPALGGCFKKDGCKVQFGYDFVGDDFNGTNVPKPDDDPLDECVGHGTHAAGIIAGEDSANNVTGIAPKVTLGAYRIFGCNGETTSELVIKAMEKAFEDGMDIINLSLVSGDNAWFGGPESLVAEKLTENGLFVVAAAGSSGDKGIFKSSSPSTSPGVISVASIDSEQIDSFFIQPGSNSTRKIQYLTQDGNAIELEDSFSIIPTSNTTNSKDDACEPINEDLTGKVALIRKGGCEETKKINVAQAAGATAIVLYNNVDGITTPEFDQNGIIIPVAMISCKDGVLLIDEIKKDDNFTVKFPRESTLFDNLDTLKISAFSSYGPTNELDIKPDIAAPGSNVFSTFPVSLGSFQTLSGTSISTPFVTGILALVMQNKGKSNSTLARDILQNNAKPLFIKNSETEVEGNKTSIIATTILQQGAGLINLVDALTSTVIISPAKLALNDSAHFNGKKRSLTLTNVGQETTKFTFDHLPAQSITGFDGVNLVPIDTPFATNSFAKVKFSKSSIRLRPGESQSINLSFTPPKDLSDLDHSLYSGYIVVKDTFTKKEFYVSYMGMKGCLDTLPIVDNQSGAPFLQSGINDQKFFLPEDVLTVTMKGDDIALFGVRFAQGTKILTVDVIPAESDDDVKEPAEPTKAPTETQPTKQPTKTQTTEKPTGTQTTEKPTGTQTTEKPTGTQTTEKPTGTQTTEKPTGTQTTEKPTETQTTEKPTGTQTTEKPTETQPTEQPTDAQPTEKPTETQPTEQPTTTPDEDDGGIVTITTTVTTTPIDVPTETPLAKRSIKAYKLRNNELKSRAFDEDTTKLLVPNSLGTITNNGIIQFQQRNDNSDSNNILTLQFDGTIDKSNGEKGVELPDGRYRLFLAALRPFGNPTKKDHWETFTSSIIEIKRE</sequence>
<evidence type="ECO:0000259" key="15">
    <source>
        <dbReference type="Pfam" id="PF06280"/>
    </source>
</evidence>
<evidence type="ECO:0000313" key="16">
    <source>
        <dbReference type="EMBL" id="CAG8478983.1"/>
    </source>
</evidence>
<dbReference type="Proteomes" id="UP000789570">
    <property type="component" value="Unassembled WGS sequence"/>
</dbReference>
<evidence type="ECO:0000313" key="17">
    <source>
        <dbReference type="Proteomes" id="UP000789570"/>
    </source>
</evidence>
<protein>
    <submittedName>
        <fullName evidence="16">17361_t:CDS:1</fullName>
    </submittedName>
</protein>
<feature type="active site" description="Charge relay system" evidence="8 9">
    <location>
        <position position="526"/>
    </location>
</feature>
<evidence type="ECO:0000256" key="12">
    <source>
        <dbReference type="SAM" id="SignalP"/>
    </source>
</evidence>
<dbReference type="InterPro" id="IPR010435">
    <property type="entry name" value="C5a/SBT2-like_Fn3"/>
</dbReference>
<dbReference type="Gene3D" id="3.50.30.30">
    <property type="match status" value="1"/>
</dbReference>
<dbReference type="AlphaFoldDB" id="A0A9N8W6H7"/>
<keyword evidence="5 12" id="KW-0732">Signal</keyword>
<dbReference type="Gene3D" id="3.40.50.200">
    <property type="entry name" value="Peptidase S8/S53 domain"/>
    <property type="match status" value="1"/>
</dbReference>
<feature type="active site" description="Charge relay system" evidence="8 9">
    <location>
        <position position="214"/>
    </location>
</feature>
<name>A0A9N8W6H7_9GLOM</name>
<dbReference type="CDD" id="cd07489">
    <property type="entry name" value="Peptidases_S8_5"/>
    <property type="match status" value="1"/>
</dbReference>
<keyword evidence="7 9" id="KW-0720">Serine protease</keyword>
<comment type="caution">
    <text evidence="16">The sequence shown here is derived from an EMBL/GenBank/DDBJ whole genome shotgun (WGS) entry which is preliminary data.</text>
</comment>
<dbReference type="PANTHER" id="PTHR43806:SF66">
    <property type="entry name" value="SERIN ENDOPEPTIDASE"/>
    <property type="match status" value="1"/>
</dbReference>
<dbReference type="InterPro" id="IPR036852">
    <property type="entry name" value="Peptidase_S8/S53_dom_sf"/>
</dbReference>
<dbReference type="SUPFAM" id="SSF52025">
    <property type="entry name" value="PA domain"/>
    <property type="match status" value="1"/>
</dbReference>
<proteinExistence type="inferred from homology"/>
<comment type="similarity">
    <text evidence="1 9 10">Belongs to the peptidase S8 family.</text>
</comment>
<gene>
    <name evidence="16" type="ORF">FCALED_LOCUS2609</name>
</gene>
<feature type="active site" description="Charge relay system" evidence="8 9">
    <location>
        <position position="163"/>
    </location>
</feature>
<feature type="signal peptide" evidence="12">
    <location>
        <begin position="1"/>
        <end position="23"/>
    </location>
</feature>
<dbReference type="Pfam" id="PF06280">
    <property type="entry name" value="fn3_5"/>
    <property type="match status" value="1"/>
</dbReference>
<evidence type="ECO:0000256" key="3">
    <source>
        <dbReference type="ARBA" id="ARBA00022525"/>
    </source>
</evidence>
<dbReference type="InterPro" id="IPR046450">
    <property type="entry name" value="PA_dom_sf"/>
</dbReference>